<accession>A0A840VL84</accession>
<comment type="caution">
    <text evidence="1">The sequence shown here is derived from an EMBL/GenBank/DDBJ whole genome shotgun (WGS) entry which is preliminary data.</text>
</comment>
<dbReference type="PANTHER" id="PTHR37943">
    <property type="entry name" value="PROTEIN VES"/>
    <property type="match status" value="1"/>
</dbReference>
<dbReference type="EMBL" id="JACHFJ010000001">
    <property type="protein sequence ID" value="MBB5372230.1"/>
    <property type="molecule type" value="Genomic_DNA"/>
</dbReference>
<dbReference type="Proteomes" id="UP000553706">
    <property type="component" value="Unassembled WGS sequence"/>
</dbReference>
<dbReference type="AlphaFoldDB" id="A0A840VL84"/>
<organism evidence="1 2">
    <name type="scientific">Acidocella aromatica</name>
    <dbReference type="NCBI Taxonomy" id="1303579"/>
    <lineage>
        <taxon>Bacteria</taxon>
        <taxon>Pseudomonadati</taxon>
        <taxon>Pseudomonadota</taxon>
        <taxon>Alphaproteobacteria</taxon>
        <taxon>Acetobacterales</taxon>
        <taxon>Acidocellaceae</taxon>
        <taxon>Acidocella</taxon>
    </lineage>
</organism>
<dbReference type="CDD" id="cd20293">
    <property type="entry name" value="cupin_HutD_N"/>
    <property type="match status" value="1"/>
</dbReference>
<dbReference type="InterPro" id="IPR014710">
    <property type="entry name" value="RmlC-like_jellyroll"/>
</dbReference>
<protein>
    <recommendedName>
        <fullName evidence="3">HutD family protein</fullName>
    </recommendedName>
</protein>
<proteinExistence type="predicted"/>
<reference evidence="1 2" key="1">
    <citation type="submission" date="2020-08" db="EMBL/GenBank/DDBJ databases">
        <title>Genomic Encyclopedia of Type Strains, Phase IV (KMG-IV): sequencing the most valuable type-strain genomes for metagenomic binning, comparative biology and taxonomic classification.</title>
        <authorList>
            <person name="Goeker M."/>
        </authorList>
    </citation>
    <scope>NUCLEOTIDE SEQUENCE [LARGE SCALE GENOMIC DNA]</scope>
    <source>
        <strain evidence="1 2">DSM 27026</strain>
    </source>
</reference>
<dbReference type="InterPro" id="IPR011051">
    <property type="entry name" value="RmlC_Cupin_sf"/>
</dbReference>
<evidence type="ECO:0000313" key="2">
    <source>
        <dbReference type="Proteomes" id="UP000553706"/>
    </source>
</evidence>
<evidence type="ECO:0000313" key="1">
    <source>
        <dbReference type="EMBL" id="MBB5372230.1"/>
    </source>
</evidence>
<dbReference type="InterPro" id="IPR010282">
    <property type="entry name" value="Uncharacterised_HutD/Ves"/>
</dbReference>
<name>A0A840VL84_9PROT</name>
<sequence length="185" mass="19700">MRRLKRDAFRSMPWKNGGGETAEIAVFPRGAGLEDFGWRLSMARVAADGPFSSFPGIERTLTVLEGVGFRLTVDGVEHLLTPESAPLRFPGDAPASAALLGGAVTDLNVMTRRGAFRHEVRRVELAAGEQVSVSAGFVLCLSGGCEVLSDDEIVALAMDDCLIAENETVVLLTSQPAQAIVASIW</sequence>
<gene>
    <name evidence="1" type="ORF">HNP71_000454</name>
</gene>
<dbReference type="SUPFAM" id="SSF51182">
    <property type="entry name" value="RmlC-like cupins"/>
    <property type="match status" value="1"/>
</dbReference>
<evidence type="ECO:0008006" key="3">
    <source>
        <dbReference type="Google" id="ProtNLM"/>
    </source>
</evidence>
<dbReference type="Pfam" id="PF05962">
    <property type="entry name" value="HutD"/>
    <property type="match status" value="1"/>
</dbReference>
<keyword evidence="2" id="KW-1185">Reference proteome</keyword>
<dbReference type="RefSeq" id="WP_183265211.1">
    <property type="nucleotide sequence ID" value="NZ_JACHFJ010000001.1"/>
</dbReference>
<dbReference type="Gene3D" id="2.60.120.10">
    <property type="entry name" value="Jelly Rolls"/>
    <property type="match status" value="1"/>
</dbReference>
<dbReference type="PANTHER" id="PTHR37943:SF1">
    <property type="entry name" value="PROTEIN VES"/>
    <property type="match status" value="1"/>
</dbReference>